<sequence length="579" mass="65857">MHATAISFANLIVLTLGYWLLEVAIHQEGLTKLLDRFGVKTPRLKTALVIAPLAVLCPFWLWTDVPDFEPVRFVAIFISAFLTWKATTRDIDPVFGDTKSLERFILVASVIGSWWSPACVLISAFLLTTPFALWEHHSTLPMRVLLAVSAFLVTASSAWLFPTALFSDSSILWFFILTIQISHYLITALAKIWLGPKWYSWALENRIHHLAASAYSWGWGRFLPWRQWSRLIGFLKVTEKPMQISAFVIELLSPLALLHPFFGIGFCLAWSAFHLGVFAVSGLLFWDWILTDLAIAGALFMLPEATTAQVFSPFSVFISLIFMGLFPLRHKLWKPMPLGWWDTPFTQRMHWIAVGESGTRYGIYNNYMCPNERLYGKVHACFLAPVAGMTYHLGEVWKHDLRDALREAGPDLDKLNEVRERHGVLPRSPELELNHLNYLRKFFHAVNQGERKRVLPRWLSWLKAPGDQVFYWGELPAFAGQEKVRQVLLHYREEYFDGHQLCRILDQSVVELDIDSSAESLACQPEPSPKQIDDLLLGLANGKIIDLPDFGDGYVHGNDGHSHASHSAIEQPHPQNSSA</sequence>
<name>A0A5C5X4B4_9PLAN</name>
<dbReference type="Proteomes" id="UP000317243">
    <property type="component" value="Unassembled WGS sequence"/>
</dbReference>
<reference evidence="3 4" key="1">
    <citation type="submission" date="2019-02" db="EMBL/GenBank/DDBJ databases">
        <title>Deep-cultivation of Planctomycetes and their phenomic and genomic characterization uncovers novel biology.</title>
        <authorList>
            <person name="Wiegand S."/>
            <person name="Jogler M."/>
            <person name="Boedeker C."/>
            <person name="Pinto D."/>
            <person name="Vollmers J."/>
            <person name="Rivas-Marin E."/>
            <person name="Kohn T."/>
            <person name="Peeters S.H."/>
            <person name="Heuer A."/>
            <person name="Rast P."/>
            <person name="Oberbeckmann S."/>
            <person name="Bunk B."/>
            <person name="Jeske O."/>
            <person name="Meyerdierks A."/>
            <person name="Storesund J.E."/>
            <person name="Kallscheuer N."/>
            <person name="Luecker S."/>
            <person name="Lage O.M."/>
            <person name="Pohl T."/>
            <person name="Merkel B.J."/>
            <person name="Hornburger P."/>
            <person name="Mueller R.-W."/>
            <person name="Bruemmer F."/>
            <person name="Labrenz M."/>
            <person name="Spormann A.M."/>
            <person name="Op Den Camp H."/>
            <person name="Overmann J."/>
            <person name="Amann R."/>
            <person name="Jetten M.S.M."/>
            <person name="Mascher T."/>
            <person name="Medema M.H."/>
            <person name="Devos D.P."/>
            <person name="Kaster A.-K."/>
            <person name="Ovreas L."/>
            <person name="Rohde M."/>
            <person name="Galperin M.Y."/>
            <person name="Jogler C."/>
        </authorList>
    </citation>
    <scope>NUCLEOTIDE SEQUENCE [LARGE SCALE GENOMIC DNA]</scope>
    <source>
        <strain evidence="3 4">KOR42</strain>
    </source>
</reference>
<keyword evidence="2" id="KW-1133">Transmembrane helix</keyword>
<dbReference type="AlphaFoldDB" id="A0A5C5X4B4"/>
<dbReference type="EMBL" id="SIHI01000001">
    <property type="protein sequence ID" value="TWT57836.1"/>
    <property type="molecule type" value="Genomic_DNA"/>
</dbReference>
<feature type="transmembrane region" description="Helical" evidence="2">
    <location>
        <begin position="104"/>
        <end position="128"/>
    </location>
</feature>
<feature type="transmembrane region" description="Helical" evidence="2">
    <location>
        <begin position="173"/>
        <end position="194"/>
    </location>
</feature>
<proteinExistence type="predicted"/>
<keyword evidence="2" id="KW-0472">Membrane</keyword>
<evidence type="ECO:0000256" key="2">
    <source>
        <dbReference type="SAM" id="Phobius"/>
    </source>
</evidence>
<accession>A0A5C5X4B4</accession>
<feature type="transmembrane region" description="Helical" evidence="2">
    <location>
        <begin position="46"/>
        <end position="62"/>
    </location>
</feature>
<protein>
    <submittedName>
        <fullName evidence="3">Uncharacterized protein</fullName>
    </submittedName>
</protein>
<keyword evidence="4" id="KW-1185">Reference proteome</keyword>
<feature type="transmembrane region" description="Helical" evidence="2">
    <location>
        <begin position="308"/>
        <end position="328"/>
    </location>
</feature>
<dbReference type="OrthoDB" id="181124at2"/>
<feature type="region of interest" description="Disordered" evidence="1">
    <location>
        <begin position="556"/>
        <end position="579"/>
    </location>
</feature>
<evidence type="ECO:0000256" key="1">
    <source>
        <dbReference type="SAM" id="MobiDB-lite"/>
    </source>
</evidence>
<keyword evidence="2" id="KW-0812">Transmembrane</keyword>
<gene>
    <name evidence="3" type="ORF">KOR42_12030</name>
</gene>
<feature type="transmembrane region" description="Helical" evidence="2">
    <location>
        <begin position="277"/>
        <end position="302"/>
    </location>
</feature>
<evidence type="ECO:0000313" key="4">
    <source>
        <dbReference type="Proteomes" id="UP000317243"/>
    </source>
</evidence>
<evidence type="ECO:0000313" key="3">
    <source>
        <dbReference type="EMBL" id="TWT57836.1"/>
    </source>
</evidence>
<feature type="transmembrane region" description="Helical" evidence="2">
    <location>
        <begin position="244"/>
        <end position="270"/>
    </location>
</feature>
<dbReference type="RefSeq" id="WP_146507825.1">
    <property type="nucleotide sequence ID" value="NZ_SIHI01000001.1"/>
</dbReference>
<feature type="transmembrane region" description="Helical" evidence="2">
    <location>
        <begin position="6"/>
        <end position="25"/>
    </location>
</feature>
<organism evidence="3 4">
    <name type="scientific">Thalassoglobus neptunius</name>
    <dbReference type="NCBI Taxonomy" id="1938619"/>
    <lineage>
        <taxon>Bacteria</taxon>
        <taxon>Pseudomonadati</taxon>
        <taxon>Planctomycetota</taxon>
        <taxon>Planctomycetia</taxon>
        <taxon>Planctomycetales</taxon>
        <taxon>Planctomycetaceae</taxon>
        <taxon>Thalassoglobus</taxon>
    </lineage>
</organism>
<feature type="transmembrane region" description="Helical" evidence="2">
    <location>
        <begin position="140"/>
        <end position="161"/>
    </location>
</feature>
<comment type="caution">
    <text evidence="3">The sequence shown here is derived from an EMBL/GenBank/DDBJ whole genome shotgun (WGS) entry which is preliminary data.</text>
</comment>